<reference evidence="2 3" key="1">
    <citation type="submission" date="2016-01" db="EMBL/GenBank/DDBJ databases">
        <authorList>
            <person name="Oliw E.H."/>
        </authorList>
    </citation>
    <scope>NUCLEOTIDE SEQUENCE [LARGE SCALE GENOMIC DNA]</scope>
    <source>
        <strain evidence="2 3">DY10</strain>
    </source>
</reference>
<evidence type="ECO:0000259" key="1">
    <source>
        <dbReference type="Pfam" id="PF01551"/>
    </source>
</evidence>
<accession>A0A1P9X0C3</accession>
<dbReference type="PANTHER" id="PTHR21666:SF268">
    <property type="entry name" value="PEPTIDASE M23 DOMAIN-CONTAINING PROTEIN"/>
    <property type="match status" value="1"/>
</dbReference>
<evidence type="ECO:0000313" key="2">
    <source>
        <dbReference type="EMBL" id="AQG81033.1"/>
    </source>
</evidence>
<dbReference type="Gene3D" id="2.30.30.40">
    <property type="entry name" value="SH3 Domains"/>
    <property type="match status" value="1"/>
</dbReference>
<dbReference type="InterPro" id="IPR050570">
    <property type="entry name" value="Cell_wall_metabolism_enzyme"/>
</dbReference>
<protein>
    <submittedName>
        <fullName evidence="2">Peptidase M23</fullName>
    </submittedName>
</protein>
<dbReference type="STRING" id="1178516.AWR27_17925"/>
<name>A0A1P9X0C3_9BACT</name>
<dbReference type="GO" id="GO:0004222">
    <property type="term" value="F:metalloendopeptidase activity"/>
    <property type="evidence" value="ECO:0007669"/>
    <property type="project" value="TreeGrafter"/>
</dbReference>
<dbReference type="EMBL" id="CP014263">
    <property type="protein sequence ID" value="AQG81033.1"/>
    <property type="molecule type" value="Genomic_DNA"/>
</dbReference>
<dbReference type="OrthoDB" id="9810477at2"/>
<gene>
    <name evidence="2" type="ORF">AWR27_17925</name>
</gene>
<dbReference type="Proteomes" id="UP000187941">
    <property type="component" value="Chromosome"/>
</dbReference>
<dbReference type="InterPro" id="IPR011055">
    <property type="entry name" value="Dup_hybrid_motif"/>
</dbReference>
<proteinExistence type="predicted"/>
<sequence length="445" mass="48098">MLLNNILRFFIIVALTGWVAACTGIGPGSTLFRSSSPREEYGQSLKQAKLDRTALGSDWLAAGDRALRDSLRITVPYRESGYFSASRAFAVGYRLDAQRGDKLLIRVETQGQKSAQVFIDVFALESRDRVSLVASSKADTNVLAWEPRRTQTYLIRIQPELLRTGRYTISITREPALAFPVQGRDSRQISSFFGVPRDGGRRRHEGVDIFAPKGTPALASVNGIVSGVGTNQLGGNVAFLTDTERNIRLYYAHLDRWNVANGQRVVVGDTIGFIGNTGNARTTGPHLHFGIYGFSEGATDPLPFIRLGRGPARQVLPNPARLGDSVRVLAARSALRFSPTADAPIVRELPKATALTIIGGTEAWPRVELSDGQVGYMAGSTLENATRPLQRLTLTEPTNLLDAADPSAATITTVPVGSAVEVLATVGTFQLVRAAKGVTGWVVRL</sequence>
<dbReference type="PANTHER" id="PTHR21666">
    <property type="entry name" value="PEPTIDASE-RELATED"/>
    <property type="match status" value="1"/>
</dbReference>
<dbReference type="KEGG" id="smon:AWR27_17925"/>
<keyword evidence="3" id="KW-1185">Reference proteome</keyword>
<evidence type="ECO:0000313" key="3">
    <source>
        <dbReference type="Proteomes" id="UP000187941"/>
    </source>
</evidence>
<dbReference type="Pfam" id="PF01551">
    <property type="entry name" value="Peptidase_M23"/>
    <property type="match status" value="1"/>
</dbReference>
<dbReference type="AlphaFoldDB" id="A0A1P9X0C3"/>
<dbReference type="SUPFAM" id="SSF51261">
    <property type="entry name" value="Duplicated hybrid motif"/>
    <property type="match status" value="1"/>
</dbReference>
<dbReference type="RefSeq" id="WP_077132495.1">
    <property type="nucleotide sequence ID" value="NZ_CP014263.1"/>
</dbReference>
<feature type="domain" description="M23ase beta-sheet core" evidence="1">
    <location>
        <begin position="203"/>
        <end position="293"/>
    </location>
</feature>
<organism evidence="2 3">
    <name type="scientific">Spirosoma montaniterrae</name>
    <dbReference type="NCBI Taxonomy" id="1178516"/>
    <lineage>
        <taxon>Bacteria</taxon>
        <taxon>Pseudomonadati</taxon>
        <taxon>Bacteroidota</taxon>
        <taxon>Cytophagia</taxon>
        <taxon>Cytophagales</taxon>
        <taxon>Cytophagaceae</taxon>
        <taxon>Spirosoma</taxon>
    </lineage>
</organism>
<dbReference type="InterPro" id="IPR016047">
    <property type="entry name" value="M23ase_b-sheet_dom"/>
</dbReference>
<dbReference type="CDD" id="cd12797">
    <property type="entry name" value="M23_peptidase"/>
    <property type="match status" value="1"/>
</dbReference>
<dbReference type="Gene3D" id="2.70.70.10">
    <property type="entry name" value="Glucose Permease (Domain IIA)"/>
    <property type="match status" value="1"/>
</dbReference>